<feature type="domain" description="DUF4440" evidence="2">
    <location>
        <begin position="42"/>
        <end position="146"/>
    </location>
</feature>
<dbReference type="InterPro" id="IPR032710">
    <property type="entry name" value="NTF2-like_dom_sf"/>
</dbReference>
<dbReference type="InterPro" id="IPR027843">
    <property type="entry name" value="DUF4440"/>
</dbReference>
<organism evidence="3 4">
    <name type="scientific">Altererythrobacter litoralis</name>
    <dbReference type="NCBI Taxonomy" id="3113904"/>
    <lineage>
        <taxon>Bacteria</taxon>
        <taxon>Pseudomonadati</taxon>
        <taxon>Pseudomonadota</taxon>
        <taxon>Alphaproteobacteria</taxon>
        <taxon>Sphingomonadales</taxon>
        <taxon>Erythrobacteraceae</taxon>
        <taxon>Altererythrobacter</taxon>
    </lineage>
</organism>
<reference evidence="3 4" key="1">
    <citation type="submission" date="2024-01" db="EMBL/GenBank/DDBJ databases">
        <title>The genome sequence of Erythrobacteraceae sp. strain 1XM1-14.</title>
        <authorList>
            <person name="Liu Y."/>
        </authorList>
    </citation>
    <scope>NUCLEOTIDE SEQUENCE [LARGE SCALE GENOMIC DNA]</scope>
    <source>
        <strain evidence="3 4">1XM1-14</strain>
    </source>
</reference>
<feature type="chain" id="PRO_5047181107" evidence="1">
    <location>
        <begin position="19"/>
        <end position="164"/>
    </location>
</feature>
<dbReference type="RefSeq" id="WP_354145280.1">
    <property type="nucleotide sequence ID" value="NZ_JAZDQV010000011.1"/>
</dbReference>
<gene>
    <name evidence="3" type="ORF">VRS74_10815</name>
</gene>
<dbReference type="Gene3D" id="3.10.450.50">
    <property type="match status" value="1"/>
</dbReference>
<proteinExistence type="predicted"/>
<evidence type="ECO:0000313" key="3">
    <source>
        <dbReference type="EMBL" id="MEE1878173.1"/>
    </source>
</evidence>
<evidence type="ECO:0000259" key="2">
    <source>
        <dbReference type="Pfam" id="PF14534"/>
    </source>
</evidence>
<dbReference type="PROSITE" id="PS51257">
    <property type="entry name" value="PROKAR_LIPOPROTEIN"/>
    <property type="match status" value="1"/>
</dbReference>
<dbReference type="Proteomes" id="UP001343492">
    <property type="component" value="Unassembled WGS sequence"/>
</dbReference>
<keyword evidence="1" id="KW-0732">Signal</keyword>
<feature type="signal peptide" evidence="1">
    <location>
        <begin position="1"/>
        <end position="18"/>
    </location>
</feature>
<evidence type="ECO:0000313" key="4">
    <source>
        <dbReference type="Proteomes" id="UP001343492"/>
    </source>
</evidence>
<protein>
    <submittedName>
        <fullName evidence="3">DUF4440 domain-containing protein</fullName>
    </submittedName>
</protein>
<comment type="caution">
    <text evidence="3">The sequence shown here is derived from an EMBL/GenBank/DDBJ whole genome shotgun (WGS) entry which is preliminary data.</text>
</comment>
<name>A0ABU7GGG1_9SPHN</name>
<keyword evidence="4" id="KW-1185">Reference proteome</keyword>
<evidence type="ECO:0000256" key="1">
    <source>
        <dbReference type="SAM" id="SignalP"/>
    </source>
</evidence>
<sequence length="164" mass="17298">MLRATNKLVLIASLASLAACGAPVSNEVDRDAIAKEVEAKVGAIVEAVNNHDAEATSQFNSPDYEFYSHGLPNVVGAGAALANNQSLLSDKGVSLQASNVRVEVAEAGDLAIYSADYSWSFTDPATGQVVPEAGNWILIFKRQDDGSLKVFRELASDTPMAAKE</sequence>
<accession>A0ABU7GGG1</accession>
<dbReference type="EMBL" id="JAZDQV010000011">
    <property type="protein sequence ID" value="MEE1878173.1"/>
    <property type="molecule type" value="Genomic_DNA"/>
</dbReference>
<dbReference type="Pfam" id="PF14534">
    <property type="entry name" value="DUF4440"/>
    <property type="match status" value="1"/>
</dbReference>
<dbReference type="SUPFAM" id="SSF54427">
    <property type="entry name" value="NTF2-like"/>
    <property type="match status" value="1"/>
</dbReference>